<dbReference type="PANTHER" id="PTHR30474">
    <property type="entry name" value="CELL CYCLE PROTEIN"/>
    <property type="match status" value="1"/>
</dbReference>
<evidence type="ECO:0000256" key="8">
    <source>
        <dbReference type="ARBA" id="ARBA00023136"/>
    </source>
</evidence>
<reference evidence="18 19" key="2">
    <citation type="journal article" date="2020" name="Cell Rep.">
        <title>Acquisition and Adaptation of Ultra-small Parasitic Reduced Genome Bacteria to Mammalian Hosts.</title>
        <authorList>
            <person name="McLean J.S."/>
            <person name="Bor B."/>
            <person name="Kerns K.A."/>
            <person name="Liu Q."/>
            <person name="To T.T."/>
            <person name="Solden L."/>
            <person name="Hendrickson E.L."/>
            <person name="Wrighton K."/>
            <person name="Shi W."/>
            <person name="He X."/>
        </authorList>
    </citation>
    <scope>NUCLEOTIDE SEQUENCE [LARGE SCALE GENOMIC DNA]</scope>
    <source>
        <strain evidence="18 19">TM7_CMJM_G6_1_HOT_870</strain>
    </source>
</reference>
<name>A0ABY0FHB2_9BACT</name>
<feature type="transmembrane region" description="Helical" evidence="17">
    <location>
        <begin position="202"/>
        <end position="222"/>
    </location>
</feature>
<evidence type="ECO:0000256" key="12">
    <source>
        <dbReference type="ARBA" id="ARBA00041185"/>
    </source>
</evidence>
<reference evidence="18 19" key="1">
    <citation type="journal article" date="2018" name="bioRxiv">
        <title>Evidence of independent acquisition and adaption of ultra-small bacteria to human hosts across the highly diverse yet reduced genomes of the phylum Saccharibacteria.</title>
        <authorList>
            <person name="McLean J.S."/>
            <person name="Bor B."/>
            <person name="To T.T."/>
            <person name="Liu Q."/>
            <person name="Kearns K.A."/>
            <person name="Solden L.M."/>
            <person name="Wrighton K.C."/>
            <person name="He X."/>
            <person name="Shi W."/>
        </authorList>
    </citation>
    <scope>NUCLEOTIDE SEQUENCE [LARGE SCALE GENOMIC DNA]</scope>
    <source>
        <strain evidence="18 19">TM7_CMJM_G6_1_HOT_870</strain>
    </source>
</reference>
<feature type="transmembrane region" description="Helical" evidence="17">
    <location>
        <begin position="403"/>
        <end position="425"/>
    </location>
</feature>
<evidence type="ECO:0000256" key="5">
    <source>
        <dbReference type="ARBA" id="ARBA00022960"/>
    </source>
</evidence>
<evidence type="ECO:0000313" key="18">
    <source>
        <dbReference type="EMBL" id="RYC72360.1"/>
    </source>
</evidence>
<gene>
    <name evidence="18" type="primary">ftsW</name>
    <name evidence="18" type="ORF">G6CMJM_00567</name>
</gene>
<feature type="transmembrane region" description="Helical" evidence="17">
    <location>
        <begin position="370"/>
        <end position="391"/>
    </location>
</feature>
<keyword evidence="8 17" id="KW-0472">Membrane</keyword>
<evidence type="ECO:0000256" key="14">
    <source>
        <dbReference type="ARBA" id="ARBA00044770"/>
    </source>
</evidence>
<evidence type="ECO:0000256" key="10">
    <source>
        <dbReference type="ARBA" id="ARBA00033270"/>
    </source>
</evidence>
<evidence type="ECO:0000256" key="3">
    <source>
        <dbReference type="ARBA" id="ARBA00022679"/>
    </source>
</evidence>
<feature type="region of interest" description="Disordered" evidence="16">
    <location>
        <begin position="472"/>
        <end position="496"/>
    </location>
</feature>
<feature type="region of interest" description="Disordered" evidence="16">
    <location>
        <begin position="1"/>
        <end position="21"/>
    </location>
</feature>
<sequence length="496" mass="55082">MQNSPRRRNSRYGYRSQPKYSSSVPKAFSLFFQEISNGFLIAFKKLVIDLFIILIKNPTLKAWDEIQVDKHRRPDLEGLENIRKHKADYSILVFTVLIICVGLVVMYSLSPQRAIFLNKNNDAHYSNYFFFFRHLISIGIGLGFFIAAKNLPITFIYRHSGKFLIAGYILCILLAIMGKFNIPLADCKLGACRWYKLGLFSFQPAELLKVGLMISLAVFLGAKASLGKINDWKETILPSGILVLLMIIIVAGFQNDLGTTLSALAIIAFQFFVAGINKANIRIFLTILGILVVTAIAIAPHRISRIATFMNTDCSNLASKEAGDDYHICHAKIAIGSGGVLGLGLGNSVQATGYLPEVINDSIFAVMSEMFGFIWMTLILLLFMALIYRLLRISAYSENPASRILSAGAAGWFSIHTIINIFAMTGLAPLTGITMPLVSYGGTSIVFIMIVLGLAFNISSYTNHSVVKDINEEDKNENSRSRRRLRGTRSTHRSSF</sequence>
<dbReference type="GO" id="GO:0016757">
    <property type="term" value="F:glycosyltransferase activity"/>
    <property type="evidence" value="ECO:0007669"/>
    <property type="project" value="UniProtKB-KW"/>
</dbReference>
<dbReference type="Pfam" id="PF01098">
    <property type="entry name" value="FTSW_RODA_SPOVE"/>
    <property type="match status" value="1"/>
</dbReference>
<dbReference type="Proteomes" id="UP001190925">
    <property type="component" value="Unassembled WGS sequence"/>
</dbReference>
<feature type="compositionally biased region" description="Basic residues" evidence="16">
    <location>
        <begin position="481"/>
        <end position="496"/>
    </location>
</feature>
<evidence type="ECO:0000256" key="9">
    <source>
        <dbReference type="ARBA" id="ARBA00032370"/>
    </source>
</evidence>
<dbReference type="RefSeq" id="WP_129718959.1">
    <property type="nucleotide sequence ID" value="NZ_PRLK01000010.1"/>
</dbReference>
<feature type="transmembrane region" description="Helical" evidence="17">
    <location>
        <begin position="130"/>
        <end position="151"/>
    </location>
</feature>
<evidence type="ECO:0000256" key="1">
    <source>
        <dbReference type="ARBA" id="ARBA00004141"/>
    </source>
</evidence>
<keyword evidence="7 17" id="KW-1133">Transmembrane helix</keyword>
<dbReference type="EMBL" id="PRLK01000010">
    <property type="protein sequence ID" value="RYC72360.1"/>
    <property type="molecule type" value="Genomic_DNA"/>
</dbReference>
<evidence type="ECO:0000256" key="11">
    <source>
        <dbReference type="ARBA" id="ARBA00038053"/>
    </source>
</evidence>
<keyword evidence="2 18" id="KW-0328">Glycosyltransferase</keyword>
<feature type="compositionally biased region" description="Basic residues" evidence="16">
    <location>
        <begin position="1"/>
        <end position="10"/>
    </location>
</feature>
<organism evidence="18 19">
    <name type="scientific">Candidatus Nanogingivalis gingivitcus</name>
    <dbReference type="NCBI Taxonomy" id="2171992"/>
    <lineage>
        <taxon>Bacteria</taxon>
        <taxon>Candidatus Saccharimonadota</taxon>
        <taxon>Candidatus Nanosyncoccalia</taxon>
        <taxon>Candidatus Nanogingivales</taxon>
        <taxon>Candidatus Nanogingivalaceae</taxon>
        <taxon>Candidatus Nanogingivalis</taxon>
    </lineage>
</organism>
<keyword evidence="19" id="KW-1185">Reference proteome</keyword>
<protein>
    <recommendedName>
        <fullName evidence="12">Probable peptidoglycan glycosyltransferase FtsW</fullName>
        <ecNumber evidence="14">2.4.99.28</ecNumber>
    </recommendedName>
    <alternativeName>
        <fullName evidence="13">Cell division protein FtsW</fullName>
    </alternativeName>
    <alternativeName>
        <fullName evidence="10">Cell wall polymerase</fullName>
    </alternativeName>
    <alternativeName>
        <fullName evidence="9">Peptidoglycan polymerase</fullName>
    </alternativeName>
</protein>
<evidence type="ECO:0000256" key="16">
    <source>
        <dbReference type="SAM" id="MobiDB-lite"/>
    </source>
</evidence>
<evidence type="ECO:0000256" key="6">
    <source>
        <dbReference type="ARBA" id="ARBA00022984"/>
    </source>
</evidence>
<comment type="similarity">
    <text evidence="11">Belongs to the SEDS family. FtsW subfamily.</text>
</comment>
<accession>A0ABY0FHB2</accession>
<dbReference type="EC" id="2.4.99.28" evidence="14"/>
<comment type="catalytic activity">
    <reaction evidence="15">
        <text>[GlcNAc-(1-&gt;4)-Mur2Ac(oyl-L-Ala-gamma-D-Glu-L-Lys-D-Ala-D-Ala)](n)-di-trans,octa-cis-undecaprenyl diphosphate + beta-D-GlcNAc-(1-&gt;4)-Mur2Ac(oyl-L-Ala-gamma-D-Glu-L-Lys-D-Ala-D-Ala)-di-trans,octa-cis-undecaprenyl diphosphate = [GlcNAc-(1-&gt;4)-Mur2Ac(oyl-L-Ala-gamma-D-Glu-L-Lys-D-Ala-D-Ala)](n+1)-di-trans,octa-cis-undecaprenyl diphosphate + di-trans,octa-cis-undecaprenyl diphosphate + H(+)</text>
        <dbReference type="Rhea" id="RHEA:23708"/>
        <dbReference type="Rhea" id="RHEA-COMP:9602"/>
        <dbReference type="Rhea" id="RHEA-COMP:9603"/>
        <dbReference type="ChEBI" id="CHEBI:15378"/>
        <dbReference type="ChEBI" id="CHEBI:58405"/>
        <dbReference type="ChEBI" id="CHEBI:60033"/>
        <dbReference type="ChEBI" id="CHEBI:78435"/>
        <dbReference type="EC" id="2.4.99.28"/>
    </reaction>
</comment>
<evidence type="ECO:0000256" key="4">
    <source>
        <dbReference type="ARBA" id="ARBA00022692"/>
    </source>
</evidence>
<feature type="transmembrane region" description="Helical" evidence="17">
    <location>
        <begin position="437"/>
        <end position="458"/>
    </location>
</feature>
<evidence type="ECO:0000256" key="15">
    <source>
        <dbReference type="ARBA" id="ARBA00049902"/>
    </source>
</evidence>
<feature type="transmembrane region" description="Helical" evidence="17">
    <location>
        <begin position="163"/>
        <end position="182"/>
    </location>
</feature>
<dbReference type="InterPro" id="IPR001182">
    <property type="entry name" value="FtsW/RodA"/>
</dbReference>
<dbReference type="InterPro" id="IPR018365">
    <property type="entry name" value="Cell_cycle_FtsW-rel_CS"/>
</dbReference>
<evidence type="ECO:0000256" key="7">
    <source>
        <dbReference type="ARBA" id="ARBA00022989"/>
    </source>
</evidence>
<keyword evidence="6" id="KW-0573">Peptidoglycan synthesis</keyword>
<comment type="caution">
    <text evidence="18">The sequence shown here is derived from an EMBL/GenBank/DDBJ whole genome shotgun (WGS) entry which is preliminary data.</text>
</comment>
<evidence type="ECO:0000256" key="2">
    <source>
        <dbReference type="ARBA" id="ARBA00022676"/>
    </source>
</evidence>
<feature type="transmembrane region" description="Helical" evidence="17">
    <location>
        <begin position="234"/>
        <end position="253"/>
    </location>
</feature>
<keyword evidence="5" id="KW-0133">Cell shape</keyword>
<dbReference type="PROSITE" id="PS00428">
    <property type="entry name" value="FTSW_RODA_SPOVE"/>
    <property type="match status" value="1"/>
</dbReference>
<dbReference type="PANTHER" id="PTHR30474:SF2">
    <property type="entry name" value="PEPTIDOGLYCAN GLYCOSYLTRANSFERASE FTSW-RELATED"/>
    <property type="match status" value="1"/>
</dbReference>
<proteinExistence type="inferred from homology"/>
<comment type="subcellular location">
    <subcellularLocation>
        <location evidence="1">Membrane</location>
        <topology evidence="1">Multi-pass membrane protein</topology>
    </subcellularLocation>
</comment>
<feature type="transmembrane region" description="Helical" evidence="17">
    <location>
        <begin position="283"/>
        <end position="303"/>
    </location>
</feature>
<evidence type="ECO:0000256" key="13">
    <source>
        <dbReference type="ARBA" id="ARBA00041418"/>
    </source>
</evidence>
<evidence type="ECO:0000313" key="19">
    <source>
        <dbReference type="Proteomes" id="UP001190925"/>
    </source>
</evidence>
<keyword evidence="4 17" id="KW-0812">Transmembrane</keyword>
<keyword evidence="3 18" id="KW-0808">Transferase</keyword>
<evidence type="ECO:0000256" key="17">
    <source>
        <dbReference type="SAM" id="Phobius"/>
    </source>
</evidence>
<feature type="transmembrane region" description="Helical" evidence="17">
    <location>
        <begin position="89"/>
        <end position="110"/>
    </location>
</feature>
<feature type="transmembrane region" description="Helical" evidence="17">
    <location>
        <begin position="259"/>
        <end position="276"/>
    </location>
</feature>